<sequence length="58" mass="6641">MKDLIFSLKILNAAGEIKDEYINAETSNNEKNGLADSIHIMQKRSEKSRANALKFWML</sequence>
<reference evidence="1 2" key="1">
    <citation type="submission" date="2020-06" db="EMBL/GenBank/DDBJ databases">
        <title>High-quality draft genome of sulfate reducer Desulfobacter latus type strain AcrS2 isolated from marine sediment.</title>
        <authorList>
            <person name="Hoppe M."/>
            <person name="Larsen C.K."/>
            <person name="Marshall I.P.G."/>
            <person name="Schramm A."/>
            <person name="Marietou A.G."/>
        </authorList>
    </citation>
    <scope>NUCLEOTIDE SEQUENCE [LARGE SCALE GENOMIC DNA]</scope>
    <source>
        <strain evidence="1 2">AcRS2</strain>
    </source>
</reference>
<dbReference type="Proteomes" id="UP000553343">
    <property type="component" value="Unassembled WGS sequence"/>
</dbReference>
<comment type="caution">
    <text evidence="1">The sequence shown here is derived from an EMBL/GenBank/DDBJ whole genome shotgun (WGS) entry which is preliminary data.</text>
</comment>
<evidence type="ECO:0000313" key="1">
    <source>
        <dbReference type="EMBL" id="NWH05657.1"/>
    </source>
</evidence>
<dbReference type="RefSeq" id="WP_178367114.1">
    <property type="nucleotide sequence ID" value="NZ_JACADJ010000041.1"/>
</dbReference>
<keyword evidence="2" id="KW-1185">Reference proteome</keyword>
<name>A0A850TBP3_9BACT</name>
<protein>
    <submittedName>
        <fullName evidence="1">Uncharacterized protein</fullName>
    </submittedName>
</protein>
<accession>A0A850TBP3</accession>
<gene>
    <name evidence="1" type="ORF">HXW94_11780</name>
</gene>
<organism evidence="1 2">
    <name type="scientific">Desulfobacter latus</name>
    <dbReference type="NCBI Taxonomy" id="2292"/>
    <lineage>
        <taxon>Bacteria</taxon>
        <taxon>Pseudomonadati</taxon>
        <taxon>Thermodesulfobacteriota</taxon>
        <taxon>Desulfobacteria</taxon>
        <taxon>Desulfobacterales</taxon>
        <taxon>Desulfobacteraceae</taxon>
        <taxon>Desulfobacter</taxon>
    </lineage>
</organism>
<dbReference type="EMBL" id="JACADJ010000041">
    <property type="protein sequence ID" value="NWH05657.1"/>
    <property type="molecule type" value="Genomic_DNA"/>
</dbReference>
<proteinExistence type="predicted"/>
<dbReference type="AlphaFoldDB" id="A0A850TBP3"/>
<evidence type="ECO:0000313" key="2">
    <source>
        <dbReference type="Proteomes" id="UP000553343"/>
    </source>
</evidence>